<organism evidence="6 7">
    <name type="scientific">Kryptolebias marmoratus</name>
    <name type="common">Mangrove killifish</name>
    <name type="synonym">Rivulus marmoratus</name>
    <dbReference type="NCBI Taxonomy" id="37003"/>
    <lineage>
        <taxon>Eukaryota</taxon>
        <taxon>Metazoa</taxon>
        <taxon>Chordata</taxon>
        <taxon>Craniata</taxon>
        <taxon>Vertebrata</taxon>
        <taxon>Euteleostomi</taxon>
        <taxon>Actinopterygii</taxon>
        <taxon>Neopterygii</taxon>
        <taxon>Teleostei</taxon>
        <taxon>Neoteleostei</taxon>
        <taxon>Acanthomorphata</taxon>
        <taxon>Ovalentaria</taxon>
        <taxon>Atherinomorphae</taxon>
        <taxon>Cyprinodontiformes</taxon>
        <taxon>Rivulidae</taxon>
        <taxon>Kryptolebias</taxon>
    </lineage>
</organism>
<dbReference type="STRING" id="37003.ENSKMAP00000015750"/>
<reference evidence="6" key="2">
    <citation type="submission" date="2025-09" db="UniProtKB">
        <authorList>
            <consortium name="Ensembl"/>
        </authorList>
    </citation>
    <scope>IDENTIFICATION</scope>
</reference>
<dbReference type="GO" id="GO:0004888">
    <property type="term" value="F:transmembrane signaling receptor activity"/>
    <property type="evidence" value="ECO:0007669"/>
    <property type="project" value="TreeGrafter"/>
</dbReference>
<dbReference type="AlphaFoldDB" id="A0A3Q3AHX2"/>
<dbReference type="Gene3D" id="2.60.40.10">
    <property type="entry name" value="Immunoglobulins"/>
    <property type="match status" value="3"/>
</dbReference>
<keyword evidence="1 4" id="KW-0732">Signal</keyword>
<protein>
    <submittedName>
        <fullName evidence="6">Platelet endothelial cell adhesion molecule-like</fullName>
    </submittedName>
</protein>
<dbReference type="InterPro" id="IPR013783">
    <property type="entry name" value="Ig-like_fold"/>
</dbReference>
<keyword evidence="7" id="KW-1185">Reference proteome</keyword>
<dbReference type="OrthoDB" id="9950534at2759"/>
<feature type="domain" description="Ig-like" evidence="5">
    <location>
        <begin position="400"/>
        <end position="490"/>
    </location>
</feature>
<dbReference type="PANTHER" id="PTHR11481">
    <property type="entry name" value="IMMUNOGLOBULIN FC RECEPTOR"/>
    <property type="match status" value="1"/>
</dbReference>
<dbReference type="Pfam" id="PF13927">
    <property type="entry name" value="Ig_3"/>
    <property type="match status" value="1"/>
</dbReference>
<dbReference type="OMA" id="CAITIMG"/>
<reference evidence="6" key="1">
    <citation type="submission" date="2025-08" db="UniProtKB">
        <authorList>
            <consortium name="Ensembl"/>
        </authorList>
    </citation>
    <scope>IDENTIFICATION</scope>
</reference>
<keyword evidence="2" id="KW-1015">Disulfide bond</keyword>
<feature type="domain" description="Ig-like" evidence="5">
    <location>
        <begin position="26"/>
        <end position="124"/>
    </location>
</feature>
<dbReference type="GO" id="GO:0009897">
    <property type="term" value="C:external side of plasma membrane"/>
    <property type="evidence" value="ECO:0007669"/>
    <property type="project" value="TreeGrafter"/>
</dbReference>
<dbReference type="CDD" id="cd00096">
    <property type="entry name" value="Ig"/>
    <property type="match status" value="1"/>
</dbReference>
<dbReference type="GeneID" id="108248220"/>
<evidence type="ECO:0000313" key="7">
    <source>
        <dbReference type="Proteomes" id="UP000264800"/>
    </source>
</evidence>
<dbReference type="SUPFAM" id="SSF48726">
    <property type="entry name" value="Immunoglobulin"/>
    <property type="match status" value="3"/>
</dbReference>
<dbReference type="PANTHER" id="PTHR11481:SF60">
    <property type="entry name" value="IG-LIKE DOMAIN-CONTAINING PROTEIN"/>
    <property type="match status" value="1"/>
</dbReference>
<dbReference type="GO" id="GO:0007166">
    <property type="term" value="P:cell surface receptor signaling pathway"/>
    <property type="evidence" value="ECO:0007669"/>
    <property type="project" value="TreeGrafter"/>
</dbReference>
<dbReference type="GeneTree" id="ENSGT01140000282577"/>
<accession>A0A3Q3AHX2</accession>
<feature type="transmembrane region" description="Helical" evidence="3">
    <location>
        <begin position="598"/>
        <end position="619"/>
    </location>
</feature>
<dbReference type="InterPro" id="IPR050488">
    <property type="entry name" value="Ig_Fc_receptor"/>
</dbReference>
<dbReference type="RefSeq" id="XP_017292325.1">
    <property type="nucleotide sequence ID" value="XM_017436836.3"/>
</dbReference>
<dbReference type="Proteomes" id="UP000264800">
    <property type="component" value="Unplaced"/>
</dbReference>
<evidence type="ECO:0000256" key="3">
    <source>
        <dbReference type="SAM" id="Phobius"/>
    </source>
</evidence>
<feature type="chain" id="PRO_5018777119" evidence="4">
    <location>
        <begin position="25"/>
        <end position="703"/>
    </location>
</feature>
<feature type="domain" description="Ig-like" evidence="5">
    <location>
        <begin position="500"/>
        <end position="588"/>
    </location>
</feature>
<evidence type="ECO:0000256" key="2">
    <source>
        <dbReference type="ARBA" id="ARBA00023157"/>
    </source>
</evidence>
<dbReference type="InterPro" id="IPR003599">
    <property type="entry name" value="Ig_sub"/>
</dbReference>
<evidence type="ECO:0000313" key="6">
    <source>
        <dbReference type="Ensembl" id="ENSKMAP00000015750.1"/>
    </source>
</evidence>
<keyword evidence="3" id="KW-0472">Membrane</keyword>
<dbReference type="InterPro" id="IPR003598">
    <property type="entry name" value="Ig_sub2"/>
</dbReference>
<dbReference type="GO" id="GO:0006955">
    <property type="term" value="P:immune response"/>
    <property type="evidence" value="ECO:0007669"/>
    <property type="project" value="TreeGrafter"/>
</dbReference>
<dbReference type="SMART" id="SM00408">
    <property type="entry name" value="IGc2"/>
    <property type="match status" value="1"/>
</dbReference>
<dbReference type="Ensembl" id="ENSKMAT00000015977.1">
    <property type="protein sequence ID" value="ENSKMAP00000015750.1"/>
    <property type="gene ID" value="ENSKMAG00000011780.1"/>
</dbReference>
<dbReference type="KEGG" id="kmr:108248220"/>
<dbReference type="CTD" id="100333180"/>
<dbReference type="SMART" id="SM00409">
    <property type="entry name" value="IG"/>
    <property type="match status" value="3"/>
</dbReference>
<evidence type="ECO:0000259" key="5">
    <source>
        <dbReference type="PROSITE" id="PS50835"/>
    </source>
</evidence>
<dbReference type="PROSITE" id="PS50835">
    <property type="entry name" value="IG_LIKE"/>
    <property type="match status" value="3"/>
</dbReference>
<keyword evidence="3" id="KW-1133">Transmembrane helix</keyword>
<dbReference type="InterPro" id="IPR007110">
    <property type="entry name" value="Ig-like_dom"/>
</dbReference>
<sequence>MGLLLLLTSALLHTCLHSGRPVSADPNFRISSVDLTIHPSPDVDRNTNVTLRCKAVVVTTEEPLSREFIMYKDERVVYRKTVSSSEDFLYHLPEVRVSNNGKYKCKIKIMEQEMASSIEKLTVTGLSLPVLHLSKSNVTEGEDVTATCSAPGETGSFYFHFFDNSRELHEKPVNSNQAEAKLSFKSVGRHSLHCSYTVVMMPKSVDSEDSNTVNITVKEISIMPVLEISPLENVFEGDNLTIRCSFVESEQSFKKVHLILSQGTRLLSRNISTTIEHKMMAEATNPVPTFECTLVVDNVVKVATQNISVMDLFSVPTLRMSPNEVFQEEPMNLICTSERVASERLNREDLVYTLDPAEHFVSATRPGVFALTAMKTDFSYTCLTEAKGIKKRSKALTVRPKVHVSVPDVWVSETVILGKPFFIYCESKSGSLPIAYTLWKGTERINTFHADSISKQAYFPTTVNHTEEIRAYRCEASNGGKKNLQSAALNTTVIEPVAEPFLSILVPNKAEIFEGIEVYLSCIVKGTPPITFQWYHVGKREPLQFETLNANTATYQFTVSSKEQGGMYSCTVRNRANNEVESNQVFIEVRMALWKKGLIGGFLLLLASILILVGCVVYFKSKRGKRENAAELSVKPASPKSDDSLTVNLTHDTEVSNAAADAASFYDDKEGRVTNGARGSVASLPADISNRSSYSVPAVAFVS</sequence>
<name>A0A3Q3AHX2_KRYMA</name>
<proteinExistence type="predicted"/>
<keyword evidence="3" id="KW-0812">Transmembrane</keyword>
<evidence type="ECO:0000256" key="1">
    <source>
        <dbReference type="ARBA" id="ARBA00022729"/>
    </source>
</evidence>
<feature type="signal peptide" evidence="4">
    <location>
        <begin position="1"/>
        <end position="24"/>
    </location>
</feature>
<evidence type="ECO:0000256" key="4">
    <source>
        <dbReference type="SAM" id="SignalP"/>
    </source>
</evidence>
<dbReference type="InterPro" id="IPR036179">
    <property type="entry name" value="Ig-like_dom_sf"/>
</dbReference>